<name>A0A3M7P7R0_BRAPC</name>
<gene>
    <name evidence="1" type="ORF">BpHYR1_054160</name>
</gene>
<comment type="caution">
    <text evidence="1">The sequence shown here is derived from an EMBL/GenBank/DDBJ whole genome shotgun (WGS) entry which is preliminary data.</text>
</comment>
<accession>A0A3M7P7R0</accession>
<evidence type="ECO:0000313" key="1">
    <source>
        <dbReference type="EMBL" id="RMZ95009.1"/>
    </source>
</evidence>
<keyword evidence="2" id="KW-1185">Reference proteome</keyword>
<protein>
    <submittedName>
        <fullName evidence="1">Uncharacterized protein</fullName>
    </submittedName>
</protein>
<dbReference type="EMBL" id="REGN01012667">
    <property type="protein sequence ID" value="RMZ95009.1"/>
    <property type="molecule type" value="Genomic_DNA"/>
</dbReference>
<evidence type="ECO:0000313" key="2">
    <source>
        <dbReference type="Proteomes" id="UP000276133"/>
    </source>
</evidence>
<dbReference type="Proteomes" id="UP000276133">
    <property type="component" value="Unassembled WGS sequence"/>
</dbReference>
<sequence>MEILCSCSMSICLDSEFSPYSFTSRTTNTCHSIRLDLSMKNILFSKLLFNFYEIQHCLFTHLIFLVKERRNHSPSYFSS</sequence>
<dbReference type="AlphaFoldDB" id="A0A3M7P7R0"/>
<organism evidence="1 2">
    <name type="scientific">Brachionus plicatilis</name>
    <name type="common">Marine rotifer</name>
    <name type="synonym">Brachionus muelleri</name>
    <dbReference type="NCBI Taxonomy" id="10195"/>
    <lineage>
        <taxon>Eukaryota</taxon>
        <taxon>Metazoa</taxon>
        <taxon>Spiralia</taxon>
        <taxon>Gnathifera</taxon>
        <taxon>Rotifera</taxon>
        <taxon>Eurotatoria</taxon>
        <taxon>Monogononta</taxon>
        <taxon>Pseudotrocha</taxon>
        <taxon>Ploima</taxon>
        <taxon>Brachionidae</taxon>
        <taxon>Brachionus</taxon>
    </lineage>
</organism>
<reference evidence="1 2" key="1">
    <citation type="journal article" date="2018" name="Sci. Rep.">
        <title>Genomic signatures of local adaptation to the degree of environmental predictability in rotifers.</title>
        <authorList>
            <person name="Franch-Gras L."/>
            <person name="Hahn C."/>
            <person name="Garcia-Roger E.M."/>
            <person name="Carmona M.J."/>
            <person name="Serra M."/>
            <person name="Gomez A."/>
        </authorList>
    </citation>
    <scope>NUCLEOTIDE SEQUENCE [LARGE SCALE GENOMIC DNA]</scope>
    <source>
        <strain evidence="1">HYR1</strain>
    </source>
</reference>
<proteinExistence type="predicted"/>